<dbReference type="PANTHER" id="PTHR41368:SF1">
    <property type="entry name" value="PROTEIN YGHO"/>
    <property type="match status" value="1"/>
</dbReference>
<accession>A0ABZ2LXR4</accession>
<evidence type="ECO:0000313" key="1">
    <source>
        <dbReference type="EMBL" id="WXB15527.1"/>
    </source>
</evidence>
<evidence type="ECO:0008006" key="3">
    <source>
        <dbReference type="Google" id="ProtNLM"/>
    </source>
</evidence>
<keyword evidence="2" id="KW-1185">Reference proteome</keyword>
<gene>
    <name evidence="1" type="ORF">LZC94_47865</name>
</gene>
<proteinExistence type="predicted"/>
<dbReference type="SUPFAM" id="SSF55729">
    <property type="entry name" value="Acyl-CoA N-acyltransferases (Nat)"/>
    <property type="match status" value="1"/>
</dbReference>
<dbReference type="InterPro" id="IPR016181">
    <property type="entry name" value="Acyl_CoA_acyltransferase"/>
</dbReference>
<organism evidence="1 2">
    <name type="scientific">Pendulispora albinea</name>
    <dbReference type="NCBI Taxonomy" id="2741071"/>
    <lineage>
        <taxon>Bacteria</taxon>
        <taxon>Pseudomonadati</taxon>
        <taxon>Myxococcota</taxon>
        <taxon>Myxococcia</taxon>
        <taxon>Myxococcales</taxon>
        <taxon>Sorangiineae</taxon>
        <taxon>Pendulisporaceae</taxon>
        <taxon>Pendulispora</taxon>
    </lineage>
</organism>
<protein>
    <recommendedName>
        <fullName evidence="3">N-acetyltransferase</fullName>
    </recommendedName>
</protein>
<sequence>MIEVRQIEAGGNLRDFLNVVDSIYASDPHYVRPLNMDIKDRLDPKKNPFFEHGDAVAFTAHRHGECVGRISASIDREHLDRHKDDAGFFGFFDTIDDPEVAAALIARAESWLRARGMKRARGPFSLGINEETGCLVNGFDSPPVFLCPHHRPYQGGLIEKSGYAKVKDLFGWKYMVGELGPRVKKAHQEIASLPEVTCRPTSLKHVERDVSLIVDVFNDAWSDNWGFVPSTRSEVRKMAADFKLILEPQITRIAFIDGEAAAVAVALPNINEMIGDLRGRLAPFGLPKLLYRLKVQGPRSARLIILGIRRKYRHVRKYAALSAYLYGELAMSGKRIGIEWGELGWTLEDNGAVNAGIKLMGGKHYKTYRIYEKSLSTP</sequence>
<reference evidence="1 2" key="1">
    <citation type="submission" date="2021-12" db="EMBL/GenBank/DDBJ databases">
        <title>Discovery of the Pendulisporaceae a myxobacterial family with distinct sporulation behavior and unique specialized metabolism.</title>
        <authorList>
            <person name="Garcia R."/>
            <person name="Popoff A."/>
            <person name="Bader C.D."/>
            <person name="Loehr J."/>
            <person name="Walesch S."/>
            <person name="Walt C."/>
            <person name="Boldt J."/>
            <person name="Bunk B."/>
            <person name="Haeckl F.J.F.P.J."/>
            <person name="Gunesch A.P."/>
            <person name="Birkelbach J."/>
            <person name="Nuebel U."/>
            <person name="Pietschmann T."/>
            <person name="Bach T."/>
            <person name="Mueller R."/>
        </authorList>
    </citation>
    <scope>NUCLEOTIDE SEQUENCE [LARGE SCALE GENOMIC DNA]</scope>
    <source>
        <strain evidence="1 2">MSr11954</strain>
    </source>
</reference>
<dbReference type="Proteomes" id="UP001370348">
    <property type="component" value="Chromosome"/>
</dbReference>
<dbReference type="EMBL" id="CP089984">
    <property type="protein sequence ID" value="WXB15527.1"/>
    <property type="molecule type" value="Genomic_DNA"/>
</dbReference>
<evidence type="ECO:0000313" key="2">
    <source>
        <dbReference type="Proteomes" id="UP001370348"/>
    </source>
</evidence>
<dbReference type="InterPro" id="IPR039968">
    <property type="entry name" value="BcerS-like"/>
</dbReference>
<name>A0ABZ2LXR4_9BACT</name>
<dbReference type="RefSeq" id="WP_394825157.1">
    <property type="nucleotide sequence ID" value="NZ_CP089984.1"/>
</dbReference>
<dbReference type="Gene3D" id="3.40.630.30">
    <property type="match status" value="1"/>
</dbReference>
<dbReference type="PANTHER" id="PTHR41368">
    <property type="entry name" value="PROTEIN YGHO"/>
    <property type="match status" value="1"/>
</dbReference>